<comment type="catalytic activity">
    <reaction evidence="5">
        <text>queuosine 5'-phosphate + H2O = queuine + D-ribose 5-phosphate</text>
        <dbReference type="Rhea" id="RHEA:75387"/>
        <dbReference type="ChEBI" id="CHEBI:15377"/>
        <dbReference type="ChEBI" id="CHEBI:17433"/>
        <dbReference type="ChEBI" id="CHEBI:78346"/>
        <dbReference type="ChEBI" id="CHEBI:194371"/>
    </reaction>
    <physiologicalReaction direction="left-to-right" evidence="5">
        <dbReference type="Rhea" id="RHEA:75388"/>
    </physiologicalReaction>
</comment>
<evidence type="ECO:0000256" key="3">
    <source>
        <dbReference type="ARBA" id="ARBA00035306"/>
    </source>
</evidence>
<gene>
    <name evidence="6" type="ORF">NBH00_04070</name>
</gene>
<evidence type="ECO:0000313" key="6">
    <source>
        <dbReference type="EMBL" id="UTI65393.1"/>
    </source>
</evidence>
<proteinExistence type="inferred from homology"/>
<evidence type="ECO:0000313" key="7">
    <source>
        <dbReference type="Proteomes" id="UP001056035"/>
    </source>
</evidence>
<evidence type="ECO:0000256" key="2">
    <source>
        <dbReference type="ARBA" id="ARBA00035119"/>
    </source>
</evidence>
<keyword evidence="1" id="KW-0378">Hydrolase</keyword>
<dbReference type="PANTHER" id="PTHR21314">
    <property type="entry name" value="QUEUOSINE 5'-PHOSPHATE N-GLYCOSYLASE_HYDROLASE-RELATED"/>
    <property type="match status" value="1"/>
</dbReference>
<evidence type="ECO:0000256" key="4">
    <source>
        <dbReference type="ARBA" id="ARBA00035393"/>
    </source>
</evidence>
<dbReference type="Proteomes" id="UP001056035">
    <property type="component" value="Chromosome"/>
</dbReference>
<name>A0ABY5DTP5_9ACTN</name>
<organism evidence="6 7">
    <name type="scientific">Paraconexibacter antarcticus</name>
    <dbReference type="NCBI Taxonomy" id="2949664"/>
    <lineage>
        <taxon>Bacteria</taxon>
        <taxon>Bacillati</taxon>
        <taxon>Actinomycetota</taxon>
        <taxon>Thermoleophilia</taxon>
        <taxon>Solirubrobacterales</taxon>
        <taxon>Paraconexibacteraceae</taxon>
        <taxon>Paraconexibacter</taxon>
    </lineage>
</organism>
<dbReference type="PANTHER" id="PTHR21314:SF0">
    <property type="entry name" value="QUEUOSINE 5'-PHOSPHATE N-GLYCOSYLASE_HYDROLASE"/>
    <property type="match status" value="1"/>
</dbReference>
<sequence length="284" mass="29971">MSATAEVREACRRLAAGARQVRIVPEALDRVSGGPVPVLDPTDHFVEGSPAEVAAYVLALDAVNFGSGWFAELPGLGYEAVARALAERWRAGEAWDAAALRTVDAPTVGALLGQPPEHELIGLFAAALRELGTWLGDRTALDVVRAAEPSADRLVAALAALPMWADRGFLKRAQIAASDLVLAGVARFDDAHALTAFADNVLPQVLRAAGVLEVVDPALAARIDAGELLPHGGAEAELRACAVQAVELIAPRVGLTPRELDNILWTRGQGLAVPPPHRTRTTYY</sequence>
<accession>A0ABY5DTP5</accession>
<protein>
    <recommendedName>
        <fullName evidence="3">Queuosine 5'-phosphate N-glycosylase/hydrolase</fullName>
    </recommendedName>
    <alternativeName>
        <fullName evidence="4">Queuosine-nucleotide N-glycosylase/hydrolase</fullName>
    </alternativeName>
</protein>
<dbReference type="Pfam" id="PF10343">
    <property type="entry name" value="Q_salvage"/>
    <property type="match status" value="1"/>
</dbReference>
<keyword evidence="7" id="KW-1185">Reference proteome</keyword>
<dbReference type="InterPro" id="IPR019438">
    <property type="entry name" value="Q_salvage"/>
</dbReference>
<evidence type="ECO:0000256" key="5">
    <source>
        <dbReference type="ARBA" id="ARBA00048204"/>
    </source>
</evidence>
<evidence type="ECO:0000256" key="1">
    <source>
        <dbReference type="ARBA" id="ARBA00022801"/>
    </source>
</evidence>
<dbReference type="EMBL" id="CP098502">
    <property type="protein sequence ID" value="UTI65393.1"/>
    <property type="molecule type" value="Genomic_DNA"/>
</dbReference>
<dbReference type="RefSeq" id="WP_254572074.1">
    <property type="nucleotide sequence ID" value="NZ_CP098502.1"/>
</dbReference>
<comment type="similarity">
    <text evidence="2">Belongs to the QNG1 protein family.</text>
</comment>
<reference evidence="6 7" key="1">
    <citation type="submission" date="2022-06" db="EMBL/GenBank/DDBJ databases">
        <title>Paraconexibacter antarcticus.</title>
        <authorList>
            <person name="Kim C.S."/>
        </authorList>
    </citation>
    <scope>NUCLEOTIDE SEQUENCE [LARGE SCALE GENOMIC DNA]</scope>
    <source>
        <strain evidence="6 7">02-257</strain>
    </source>
</reference>